<dbReference type="GO" id="GO:0017177">
    <property type="term" value="C:glucosidase II complex"/>
    <property type="evidence" value="ECO:0007669"/>
    <property type="project" value="TreeGrafter"/>
</dbReference>
<reference evidence="7 8" key="1">
    <citation type="submission" date="2014-11" db="EMBL/GenBank/DDBJ databases">
        <authorList>
            <person name="Wibberg Daniel"/>
        </authorList>
    </citation>
    <scope>NUCLEOTIDE SEQUENCE [LARGE SCALE GENOMIC DNA]</scope>
    <source>
        <strain evidence="7">Rhizoctonia solani AG1-IB 7/3/14</strain>
    </source>
</reference>
<keyword evidence="4 7" id="KW-0326">Glycosidase</keyword>
<accession>A0A0B7F6Z4</accession>
<evidence type="ECO:0000313" key="7">
    <source>
        <dbReference type="EMBL" id="CEL52664.1"/>
    </source>
</evidence>
<dbReference type="OrthoDB" id="3237269at2759"/>
<feature type="domain" description="Glycoside hydrolase family 31 N-terminal" evidence="6">
    <location>
        <begin position="87"/>
        <end position="266"/>
    </location>
</feature>
<feature type="signal peptide" evidence="5">
    <location>
        <begin position="1"/>
        <end position="19"/>
    </location>
</feature>
<keyword evidence="1 5" id="KW-0732">Signal</keyword>
<dbReference type="EC" id="3.2.1.84" evidence="7"/>
<dbReference type="EMBL" id="LN679109">
    <property type="protein sequence ID" value="CEL52664.1"/>
    <property type="molecule type" value="Genomic_DNA"/>
</dbReference>
<gene>
    <name evidence="7" type="ORF">RSOLAG1IB_05869</name>
</gene>
<organism evidence="7 8">
    <name type="scientific">Thanatephorus cucumeris (strain AG1-IB / isolate 7/3/14)</name>
    <name type="common">Lettuce bottom rot fungus</name>
    <name type="synonym">Rhizoctonia solani</name>
    <dbReference type="NCBI Taxonomy" id="1108050"/>
    <lineage>
        <taxon>Eukaryota</taxon>
        <taxon>Fungi</taxon>
        <taxon>Dikarya</taxon>
        <taxon>Basidiomycota</taxon>
        <taxon>Agaricomycotina</taxon>
        <taxon>Agaricomycetes</taxon>
        <taxon>Cantharellales</taxon>
        <taxon>Ceratobasidiaceae</taxon>
        <taxon>Rhizoctonia</taxon>
        <taxon>Rhizoctonia solani AG-1</taxon>
    </lineage>
</organism>
<keyword evidence="2 7" id="KW-0378">Hydrolase</keyword>
<evidence type="ECO:0000256" key="2">
    <source>
        <dbReference type="ARBA" id="ARBA00022801"/>
    </source>
</evidence>
<evidence type="ECO:0000256" key="3">
    <source>
        <dbReference type="ARBA" id="ARBA00023180"/>
    </source>
</evidence>
<dbReference type="PANTHER" id="PTHR22762:SF54">
    <property type="entry name" value="BCDNA.GH04962"/>
    <property type="match status" value="1"/>
</dbReference>
<evidence type="ECO:0000256" key="1">
    <source>
        <dbReference type="ARBA" id="ARBA00022729"/>
    </source>
</evidence>
<keyword evidence="8" id="KW-1185">Reference proteome</keyword>
<dbReference type="GO" id="GO:0006491">
    <property type="term" value="P:N-glycan processing"/>
    <property type="evidence" value="ECO:0007669"/>
    <property type="project" value="TreeGrafter"/>
</dbReference>
<dbReference type="AlphaFoldDB" id="A0A0B7F6Z4"/>
<dbReference type="Proteomes" id="UP000059188">
    <property type="component" value="Unassembled WGS sequence"/>
</dbReference>
<feature type="domain" description="Glycoside hydrolase family 31 N-terminal" evidence="6">
    <location>
        <begin position="417"/>
        <end position="567"/>
    </location>
</feature>
<dbReference type="InterPro" id="IPR025887">
    <property type="entry name" value="Glyco_hydro_31_N_dom"/>
</dbReference>
<protein>
    <submittedName>
        <fullName evidence="7">Alpha 1,3-glucosidase</fullName>
        <ecNumber evidence="7">3.2.1.84</ecNumber>
    </submittedName>
</protein>
<evidence type="ECO:0000256" key="5">
    <source>
        <dbReference type="SAM" id="SignalP"/>
    </source>
</evidence>
<evidence type="ECO:0000256" key="4">
    <source>
        <dbReference type="ARBA" id="ARBA00023295"/>
    </source>
</evidence>
<dbReference type="Pfam" id="PF13802">
    <property type="entry name" value="Gal_mutarotas_2"/>
    <property type="match status" value="2"/>
</dbReference>
<evidence type="ECO:0000313" key="8">
    <source>
        <dbReference type="Proteomes" id="UP000059188"/>
    </source>
</evidence>
<sequence>MRLSTQLVLLAAVAEVALGVRHSDFKSCSQSGFCRRGRAISKRADEAGAKWASPYTIDTTNLRVSADRSKITVPVKSSLHPDIKFQLSVVVHEDGTARVRMDEVDGLKKRYDGAADWALASIPEVRGVDWKPVDGGVEGRWDGILLRVTYEPLLIELIRDGRIEMSVNGRGLLHMEHFRNKPEPKVEEAVAEGAESEQKVIKEPEPKINAWFEGDTEDDYWEETFKSWTDSKPKGPESFSLDITFPTHAHVYGIPQHAAPLSLPTTTGEGRRDKRYLRLRCKRGGNDLRDRDQRGQLISAERWAYSRNRPWREKQEAPRVKQTGKRSLAKMRLSTQLILLAAVAEVALGVRHQDFKSCSQSGFCRRGRAISKRANEAGAKWASPYTIDTTNLRVSADRSKITVPVKSSLHPDIKFQLSVVVHEDGTARVRMDEVDGLKKRYDGTADWALASIPEVRGVDWKPVDGGVEGRWDGILLRVTYEPLLIELIRDGRVEMSVNGRGLLHMEHFRNKPGPKTQETVAEGVQGEQEVIKEPEPKTNAWFEGDTEDAYWEETFKSWTDSKPKGKGTLVSS</sequence>
<name>A0A0B7F6Z4_THACB</name>
<keyword evidence="3" id="KW-0325">Glycoprotein</keyword>
<dbReference type="STRING" id="1108050.A0A0B7F6Z4"/>
<feature type="chain" id="PRO_5002113952" evidence="5">
    <location>
        <begin position="20"/>
        <end position="572"/>
    </location>
</feature>
<proteinExistence type="predicted"/>
<dbReference type="PANTHER" id="PTHR22762">
    <property type="entry name" value="ALPHA-GLUCOSIDASE"/>
    <property type="match status" value="1"/>
</dbReference>
<evidence type="ECO:0000259" key="6">
    <source>
        <dbReference type="Pfam" id="PF13802"/>
    </source>
</evidence>
<dbReference type="GO" id="GO:0033919">
    <property type="term" value="F:glucan 1,3-alpha-glucosidase activity"/>
    <property type="evidence" value="ECO:0007669"/>
    <property type="project" value="UniProtKB-EC"/>
</dbReference>